<reference evidence="1 2" key="1">
    <citation type="submission" date="2011-02" db="EMBL/GenBank/DDBJ databases">
        <title>The Genome Sequence of Sphaeroforma arctica JP610.</title>
        <authorList>
            <consortium name="The Broad Institute Genome Sequencing Platform"/>
            <person name="Russ C."/>
            <person name="Cuomo C."/>
            <person name="Young S.K."/>
            <person name="Zeng Q."/>
            <person name="Gargeya S."/>
            <person name="Alvarado L."/>
            <person name="Berlin A."/>
            <person name="Chapman S.B."/>
            <person name="Chen Z."/>
            <person name="Freedman E."/>
            <person name="Gellesch M."/>
            <person name="Goldberg J."/>
            <person name="Griggs A."/>
            <person name="Gujja S."/>
            <person name="Heilman E."/>
            <person name="Heiman D."/>
            <person name="Howarth C."/>
            <person name="Mehta T."/>
            <person name="Neiman D."/>
            <person name="Pearson M."/>
            <person name="Roberts A."/>
            <person name="Saif S."/>
            <person name="Shea T."/>
            <person name="Shenoy N."/>
            <person name="Sisk P."/>
            <person name="Stolte C."/>
            <person name="Sykes S."/>
            <person name="White J."/>
            <person name="Yandava C."/>
            <person name="Burger G."/>
            <person name="Gray M.W."/>
            <person name="Holland P.W.H."/>
            <person name="King N."/>
            <person name="Lang F.B.F."/>
            <person name="Roger A.J."/>
            <person name="Ruiz-Trillo I."/>
            <person name="Haas B."/>
            <person name="Nusbaum C."/>
            <person name="Birren B."/>
        </authorList>
    </citation>
    <scope>NUCLEOTIDE SEQUENCE [LARGE SCALE GENOMIC DNA]</scope>
    <source>
        <strain evidence="1 2">JP610</strain>
    </source>
</reference>
<gene>
    <name evidence="1" type="ORF">SARC_07284</name>
</gene>
<evidence type="ECO:0000313" key="2">
    <source>
        <dbReference type="Proteomes" id="UP000054560"/>
    </source>
</evidence>
<keyword evidence="2" id="KW-1185">Reference proteome</keyword>
<dbReference type="AlphaFoldDB" id="A0A0L0FUK7"/>
<evidence type="ECO:0000313" key="1">
    <source>
        <dbReference type="EMBL" id="KNC80349.1"/>
    </source>
</evidence>
<name>A0A0L0FUK7_9EUKA</name>
<protein>
    <submittedName>
        <fullName evidence="1">Uncharacterized protein</fullName>
    </submittedName>
</protein>
<organism evidence="1 2">
    <name type="scientific">Sphaeroforma arctica JP610</name>
    <dbReference type="NCBI Taxonomy" id="667725"/>
    <lineage>
        <taxon>Eukaryota</taxon>
        <taxon>Ichthyosporea</taxon>
        <taxon>Ichthyophonida</taxon>
        <taxon>Sphaeroforma</taxon>
    </lineage>
</organism>
<dbReference type="EMBL" id="KQ242164">
    <property type="protein sequence ID" value="KNC80349.1"/>
    <property type="molecule type" value="Genomic_DNA"/>
</dbReference>
<dbReference type="GeneID" id="25907788"/>
<proteinExistence type="predicted"/>
<accession>A0A0L0FUK7</accession>
<dbReference type="Proteomes" id="UP000054560">
    <property type="component" value="Unassembled WGS sequence"/>
</dbReference>
<sequence>MLESPSFCRKATGEPNLTVLRLLFEYLNYSDRLVNLTQWNDKVRNRVAAAMELNADGIDGDEEDFELRKRNCRDDMAIAGAHFDIHEQTARRIYTTFCIEISHIFKARQTFPTPQQAAAYTPKRTKQALDLNDGVALFIGDCTERKIESPLCKSNDLYSASFSEYKNCTTIKHNVIACGNSRYYKRLL</sequence>
<dbReference type="RefSeq" id="XP_014154251.1">
    <property type="nucleotide sequence ID" value="XM_014298776.1"/>
</dbReference>